<accession>A0AA91Q5G9</accession>
<dbReference type="AlphaFoldDB" id="A0AA91Q5G9"/>
<evidence type="ECO:0000313" key="2">
    <source>
        <dbReference type="Proteomes" id="UP000195602"/>
    </source>
</evidence>
<sequence length="68" mass="7786">MTARQVRKTIFREGARRMQFVRSELQKDQELHDTKDRVASLVTEATPESTPVRMVKVAKKISGKGKTK</sequence>
<dbReference type="Proteomes" id="UP000195602">
    <property type="component" value="Unassembled WGS sequence"/>
</dbReference>
<comment type="caution">
    <text evidence="1">The sequence shown here is derived from an EMBL/GenBank/DDBJ whole genome shotgun (WGS) entry which is preliminary data.</text>
</comment>
<dbReference type="EMBL" id="LYUB02000001">
    <property type="protein sequence ID" value="OVF11246.1"/>
    <property type="molecule type" value="Genomic_DNA"/>
</dbReference>
<name>A0AA91Q5G9_CLALS</name>
<dbReference type="KEGG" id="clus:A9F13_01g07326"/>
<organism evidence="1 2">
    <name type="scientific">Clavispora lusitaniae</name>
    <name type="common">Candida lusitaniae</name>
    <dbReference type="NCBI Taxonomy" id="36911"/>
    <lineage>
        <taxon>Eukaryota</taxon>
        <taxon>Fungi</taxon>
        <taxon>Dikarya</taxon>
        <taxon>Ascomycota</taxon>
        <taxon>Saccharomycotina</taxon>
        <taxon>Pichiomycetes</taxon>
        <taxon>Metschnikowiaceae</taxon>
        <taxon>Clavispora</taxon>
    </lineage>
</organism>
<evidence type="ECO:0000313" key="1">
    <source>
        <dbReference type="EMBL" id="OVF11246.1"/>
    </source>
</evidence>
<proteinExistence type="predicted"/>
<reference evidence="1 2" key="1">
    <citation type="submission" date="2017-04" db="EMBL/GenBank/DDBJ databases">
        <title>Draft genome of the yeast Clavispora lusitaniae type strain CBS 6936.</title>
        <authorList>
            <person name="Durrens P."/>
            <person name="Klopp C."/>
            <person name="Biteau N."/>
            <person name="Fitton-Ouhabi V."/>
            <person name="Dementhon K."/>
            <person name="Accoceberry I."/>
            <person name="Sherman D.J."/>
            <person name="Noel T."/>
        </authorList>
    </citation>
    <scope>NUCLEOTIDE SEQUENCE [LARGE SCALE GENOMIC DNA]</scope>
    <source>
        <strain evidence="1 2">CBS 6936</strain>
    </source>
</reference>
<protein>
    <submittedName>
        <fullName evidence="1">Uncharacterized protein</fullName>
    </submittedName>
</protein>
<gene>
    <name evidence="1" type="ORF">A9F13_01g07326</name>
</gene>